<comment type="caution">
    <text evidence="2">The sequence shown here is derived from an EMBL/GenBank/DDBJ whole genome shotgun (WGS) entry which is preliminary data.</text>
</comment>
<reference evidence="2 3" key="1">
    <citation type="journal article" date="2023" name="Plants (Basel)">
        <title>Bridging the Gap: Combining Genomics and Transcriptomics Approaches to Understand Stylosanthes scabra, an Orphan Legume from the Brazilian Caatinga.</title>
        <authorList>
            <person name="Ferreira-Neto J.R.C."/>
            <person name="da Silva M.D."/>
            <person name="Binneck E."/>
            <person name="de Melo N.F."/>
            <person name="da Silva R.H."/>
            <person name="de Melo A.L.T.M."/>
            <person name="Pandolfi V."/>
            <person name="Bustamante F.O."/>
            <person name="Brasileiro-Vidal A.C."/>
            <person name="Benko-Iseppon A.M."/>
        </authorList>
    </citation>
    <scope>NUCLEOTIDE SEQUENCE [LARGE SCALE GENOMIC DNA]</scope>
    <source>
        <tissue evidence="2">Leaves</tissue>
    </source>
</reference>
<keyword evidence="3" id="KW-1185">Reference proteome</keyword>
<organism evidence="2 3">
    <name type="scientific">Stylosanthes scabra</name>
    <dbReference type="NCBI Taxonomy" id="79078"/>
    <lineage>
        <taxon>Eukaryota</taxon>
        <taxon>Viridiplantae</taxon>
        <taxon>Streptophyta</taxon>
        <taxon>Embryophyta</taxon>
        <taxon>Tracheophyta</taxon>
        <taxon>Spermatophyta</taxon>
        <taxon>Magnoliopsida</taxon>
        <taxon>eudicotyledons</taxon>
        <taxon>Gunneridae</taxon>
        <taxon>Pentapetalae</taxon>
        <taxon>rosids</taxon>
        <taxon>fabids</taxon>
        <taxon>Fabales</taxon>
        <taxon>Fabaceae</taxon>
        <taxon>Papilionoideae</taxon>
        <taxon>50 kb inversion clade</taxon>
        <taxon>dalbergioids sensu lato</taxon>
        <taxon>Dalbergieae</taxon>
        <taxon>Pterocarpus clade</taxon>
        <taxon>Stylosanthes</taxon>
    </lineage>
</organism>
<evidence type="ECO:0000256" key="1">
    <source>
        <dbReference type="SAM" id="MobiDB-lite"/>
    </source>
</evidence>
<feature type="compositionally biased region" description="Basic and acidic residues" evidence="1">
    <location>
        <begin position="14"/>
        <end position="50"/>
    </location>
</feature>
<dbReference type="EMBL" id="JASCZI010090906">
    <property type="protein sequence ID" value="MED6147681.1"/>
    <property type="molecule type" value="Genomic_DNA"/>
</dbReference>
<protein>
    <submittedName>
        <fullName evidence="2">Uncharacterized protein</fullName>
    </submittedName>
</protein>
<proteinExistence type="predicted"/>
<evidence type="ECO:0000313" key="3">
    <source>
        <dbReference type="Proteomes" id="UP001341840"/>
    </source>
</evidence>
<dbReference type="Proteomes" id="UP001341840">
    <property type="component" value="Unassembled WGS sequence"/>
</dbReference>
<gene>
    <name evidence="2" type="ORF">PIB30_046066</name>
</gene>
<feature type="compositionally biased region" description="Basic residues" evidence="1">
    <location>
        <begin position="1"/>
        <end position="13"/>
    </location>
</feature>
<sequence length="126" mass="14438">MKKLKTKGRRRKRDGREGEGKVDGAGKKEGEPSRHRREERERDEVKDRETKKRGRDAKTPPKLLCRRRASLPSRHRCWRTEKERGRTTGRGGRRVASVSLSPPPFKAEAIAVAVDLAREGEDATVW</sequence>
<feature type="compositionally biased region" description="Basic residues" evidence="1">
    <location>
        <begin position="64"/>
        <end position="77"/>
    </location>
</feature>
<feature type="region of interest" description="Disordered" evidence="1">
    <location>
        <begin position="1"/>
        <end position="100"/>
    </location>
</feature>
<name>A0ABU6TG16_9FABA</name>
<evidence type="ECO:0000313" key="2">
    <source>
        <dbReference type="EMBL" id="MED6147681.1"/>
    </source>
</evidence>
<accession>A0ABU6TG16</accession>